<dbReference type="InterPro" id="IPR011935">
    <property type="entry name" value="CHP02231"/>
</dbReference>
<name>A0A914XYY4_9BILA</name>
<feature type="domain" description="DUF4140" evidence="1">
    <location>
        <begin position="20"/>
        <end position="119"/>
    </location>
</feature>
<dbReference type="PANTHER" id="PTHR31005:SF8">
    <property type="entry name" value="DUF4139 DOMAIN-CONTAINING PROTEIN"/>
    <property type="match status" value="1"/>
</dbReference>
<evidence type="ECO:0000259" key="1">
    <source>
        <dbReference type="Pfam" id="PF13600"/>
    </source>
</evidence>
<dbReference type="AlphaFoldDB" id="A0A914XYY4"/>
<dbReference type="WBParaSite" id="PSU_v2.g12426.t1">
    <property type="protein sequence ID" value="PSU_v2.g12426.t1"/>
    <property type="gene ID" value="PSU_v2.g12426"/>
</dbReference>
<sequence>MSSQPSITSFFAPEIPIKSVTVFTKGAEIHRTLKVSLKVGFNEIQILNVVETIKPNSIRVEGHGPATIHGVKLSNEYVYDETCNPQKLKDLKLLIKDLENQIENEKYYAKIYDTQIDVLNNAVKAIGNNQSKEGINPETMEKLFEYHENKYVETKIKAKKIQEKINSFDAEKCKIKVELNKYDSKCIRS</sequence>
<dbReference type="Proteomes" id="UP000887577">
    <property type="component" value="Unplaced"/>
</dbReference>
<dbReference type="PANTHER" id="PTHR31005">
    <property type="entry name" value="DUF4139 DOMAIN-CONTAINING PROTEIN"/>
    <property type="match status" value="1"/>
</dbReference>
<proteinExistence type="predicted"/>
<accession>A0A914XYY4</accession>
<dbReference type="Pfam" id="PF13600">
    <property type="entry name" value="DUF4140"/>
    <property type="match status" value="1"/>
</dbReference>
<evidence type="ECO:0000313" key="3">
    <source>
        <dbReference type="WBParaSite" id="PSU_v2.g12426.t1"/>
    </source>
</evidence>
<protein>
    <submittedName>
        <fullName evidence="3">DUF4140 domain-containing protein</fullName>
    </submittedName>
</protein>
<evidence type="ECO:0000313" key="2">
    <source>
        <dbReference type="Proteomes" id="UP000887577"/>
    </source>
</evidence>
<organism evidence="2 3">
    <name type="scientific">Panagrolaimus superbus</name>
    <dbReference type="NCBI Taxonomy" id="310955"/>
    <lineage>
        <taxon>Eukaryota</taxon>
        <taxon>Metazoa</taxon>
        <taxon>Ecdysozoa</taxon>
        <taxon>Nematoda</taxon>
        <taxon>Chromadorea</taxon>
        <taxon>Rhabditida</taxon>
        <taxon>Tylenchina</taxon>
        <taxon>Panagrolaimomorpha</taxon>
        <taxon>Panagrolaimoidea</taxon>
        <taxon>Panagrolaimidae</taxon>
        <taxon>Panagrolaimus</taxon>
    </lineage>
</organism>
<keyword evidence="2" id="KW-1185">Reference proteome</keyword>
<reference evidence="3" key="1">
    <citation type="submission" date="2022-11" db="UniProtKB">
        <authorList>
            <consortium name="WormBaseParasite"/>
        </authorList>
    </citation>
    <scope>IDENTIFICATION</scope>
</reference>
<dbReference type="InterPro" id="IPR025554">
    <property type="entry name" value="DUF4140"/>
</dbReference>